<dbReference type="EMBL" id="BJWL01000007">
    <property type="protein sequence ID" value="GFY91581.1"/>
    <property type="molecule type" value="Genomic_DNA"/>
</dbReference>
<keyword evidence="2" id="KW-1185">Reference proteome</keyword>
<organism evidence="1 2">
    <name type="scientific">Actinidia rufa</name>
    <dbReference type="NCBI Taxonomy" id="165716"/>
    <lineage>
        <taxon>Eukaryota</taxon>
        <taxon>Viridiplantae</taxon>
        <taxon>Streptophyta</taxon>
        <taxon>Embryophyta</taxon>
        <taxon>Tracheophyta</taxon>
        <taxon>Spermatophyta</taxon>
        <taxon>Magnoliopsida</taxon>
        <taxon>eudicotyledons</taxon>
        <taxon>Gunneridae</taxon>
        <taxon>Pentapetalae</taxon>
        <taxon>asterids</taxon>
        <taxon>Ericales</taxon>
        <taxon>Actinidiaceae</taxon>
        <taxon>Actinidia</taxon>
    </lineage>
</organism>
<dbReference type="AlphaFoldDB" id="A0A7J0EYR1"/>
<protein>
    <submittedName>
        <fullName evidence="1">Uncharacterized protein</fullName>
    </submittedName>
</protein>
<sequence>MPNYLRGCLNLGIKLVYLPVIIISNSVDAPIENPLVDWIAGYRQKLGEVLQSFVPLCPGSSILVLGLGSSCIASVPGLFYSSQIQLELLSSNQGEISLL</sequence>
<name>A0A7J0EYR1_9ERIC</name>
<accession>A0A7J0EYR1</accession>
<reference evidence="1 2" key="1">
    <citation type="submission" date="2019-07" db="EMBL/GenBank/DDBJ databases">
        <title>De Novo Assembly of kiwifruit Actinidia rufa.</title>
        <authorList>
            <person name="Sugita-Konishi S."/>
            <person name="Sato K."/>
            <person name="Mori E."/>
            <person name="Abe Y."/>
            <person name="Kisaki G."/>
            <person name="Hamano K."/>
            <person name="Suezawa K."/>
            <person name="Otani M."/>
            <person name="Fukuda T."/>
            <person name="Manabe T."/>
            <person name="Gomi K."/>
            <person name="Tabuchi M."/>
            <person name="Akimitsu K."/>
            <person name="Kataoka I."/>
        </authorList>
    </citation>
    <scope>NUCLEOTIDE SEQUENCE [LARGE SCALE GENOMIC DNA]</scope>
    <source>
        <strain evidence="2">cv. Fuchu</strain>
    </source>
</reference>
<proteinExistence type="predicted"/>
<comment type="caution">
    <text evidence="1">The sequence shown here is derived from an EMBL/GenBank/DDBJ whole genome shotgun (WGS) entry which is preliminary data.</text>
</comment>
<dbReference type="Proteomes" id="UP000585474">
    <property type="component" value="Unassembled WGS sequence"/>
</dbReference>
<gene>
    <name evidence="1" type="ORF">Acr_07g0017770</name>
</gene>
<evidence type="ECO:0000313" key="2">
    <source>
        <dbReference type="Proteomes" id="UP000585474"/>
    </source>
</evidence>
<evidence type="ECO:0000313" key="1">
    <source>
        <dbReference type="EMBL" id="GFY91581.1"/>
    </source>
</evidence>